<protein>
    <submittedName>
        <fullName evidence="2">Uncharacterized protein</fullName>
    </submittedName>
</protein>
<feature type="transmembrane region" description="Helical" evidence="1">
    <location>
        <begin position="29"/>
        <end position="52"/>
    </location>
</feature>
<evidence type="ECO:0000256" key="1">
    <source>
        <dbReference type="SAM" id="Phobius"/>
    </source>
</evidence>
<keyword evidence="3" id="KW-1185">Reference proteome</keyword>
<dbReference type="AlphaFoldDB" id="A0A917UNB7"/>
<keyword evidence="1" id="KW-0812">Transmembrane</keyword>
<evidence type="ECO:0000313" key="3">
    <source>
        <dbReference type="Proteomes" id="UP000635726"/>
    </source>
</evidence>
<comment type="caution">
    <text evidence="2">The sequence shown here is derived from an EMBL/GenBank/DDBJ whole genome shotgun (WGS) entry which is preliminary data.</text>
</comment>
<reference evidence="2" key="2">
    <citation type="submission" date="2020-09" db="EMBL/GenBank/DDBJ databases">
        <authorList>
            <person name="Sun Q."/>
            <person name="Ohkuma M."/>
        </authorList>
    </citation>
    <scope>NUCLEOTIDE SEQUENCE</scope>
    <source>
        <strain evidence="2">JCM 14371</strain>
    </source>
</reference>
<keyword evidence="1" id="KW-0472">Membrane</keyword>
<dbReference type="Proteomes" id="UP000635726">
    <property type="component" value="Unassembled WGS sequence"/>
</dbReference>
<sequence length="128" mass="13579">MKDFSPYSVGMPTALTDLLTHPLLTHAPLALQLSALQLVALLLAALAASHAYRRMPGSDRAGTLSFSAQVMLAVALLSIVLTANLPTSDAPGHVDAALMVRIVLGGAFVSAWHTLRTRLTPLRATRRD</sequence>
<keyword evidence="1" id="KW-1133">Transmembrane helix</keyword>
<feature type="transmembrane region" description="Helical" evidence="1">
    <location>
        <begin position="64"/>
        <end position="84"/>
    </location>
</feature>
<gene>
    <name evidence="2" type="ORF">GCM10008939_13070</name>
</gene>
<name>A0A917UNB7_9DEIO</name>
<proteinExistence type="predicted"/>
<evidence type="ECO:0000313" key="2">
    <source>
        <dbReference type="EMBL" id="GGJ70069.1"/>
    </source>
</evidence>
<accession>A0A917UNB7</accession>
<reference evidence="2" key="1">
    <citation type="journal article" date="2014" name="Int. J. Syst. Evol. Microbiol.">
        <title>Complete genome sequence of Corynebacterium casei LMG S-19264T (=DSM 44701T), isolated from a smear-ripened cheese.</title>
        <authorList>
            <consortium name="US DOE Joint Genome Institute (JGI-PGF)"/>
            <person name="Walter F."/>
            <person name="Albersmeier A."/>
            <person name="Kalinowski J."/>
            <person name="Ruckert C."/>
        </authorList>
    </citation>
    <scope>NUCLEOTIDE SEQUENCE</scope>
    <source>
        <strain evidence="2">JCM 14371</strain>
    </source>
</reference>
<feature type="transmembrane region" description="Helical" evidence="1">
    <location>
        <begin position="96"/>
        <end position="115"/>
    </location>
</feature>
<dbReference type="EMBL" id="BMOE01000003">
    <property type="protein sequence ID" value="GGJ70069.1"/>
    <property type="molecule type" value="Genomic_DNA"/>
</dbReference>
<organism evidence="2 3">
    <name type="scientific">Deinococcus aquiradiocola</name>
    <dbReference type="NCBI Taxonomy" id="393059"/>
    <lineage>
        <taxon>Bacteria</taxon>
        <taxon>Thermotogati</taxon>
        <taxon>Deinococcota</taxon>
        <taxon>Deinococci</taxon>
        <taxon>Deinococcales</taxon>
        <taxon>Deinococcaceae</taxon>
        <taxon>Deinococcus</taxon>
    </lineage>
</organism>